<evidence type="ECO:0000313" key="3">
    <source>
        <dbReference type="Proteomes" id="UP000287857"/>
    </source>
</evidence>
<sequence>MRKTNYQGYILFEALVAFSALVVYLGLLSLAVTGQIHHEEEQIKQAKLAAHAYDLIKLQRKTDVVDSIKQRESIQIKQLTPKALEISQLNRKLVIYEE</sequence>
<organism evidence="2 3">
    <name type="scientific">Vagococcus vulneris</name>
    <dbReference type="NCBI Taxonomy" id="1977869"/>
    <lineage>
        <taxon>Bacteria</taxon>
        <taxon>Bacillati</taxon>
        <taxon>Bacillota</taxon>
        <taxon>Bacilli</taxon>
        <taxon>Lactobacillales</taxon>
        <taxon>Enterococcaceae</taxon>
        <taxon>Vagococcus</taxon>
    </lineage>
</organism>
<dbReference type="RefSeq" id="WP_125983269.1">
    <property type="nucleotide sequence ID" value="NZ_NGJS01000003.1"/>
</dbReference>
<gene>
    <name evidence="2" type="ORF">CBF37_03135</name>
</gene>
<evidence type="ECO:0000313" key="2">
    <source>
        <dbReference type="EMBL" id="RST99734.1"/>
    </source>
</evidence>
<dbReference type="Proteomes" id="UP000287857">
    <property type="component" value="Unassembled WGS sequence"/>
</dbReference>
<keyword evidence="1" id="KW-0812">Transmembrane</keyword>
<reference evidence="2 3" key="1">
    <citation type="submission" date="2017-05" db="EMBL/GenBank/DDBJ databases">
        <title>Vagococcus spp. assemblies.</title>
        <authorList>
            <person name="Gulvik C.A."/>
        </authorList>
    </citation>
    <scope>NUCLEOTIDE SEQUENCE [LARGE SCALE GENOMIC DNA]</scope>
    <source>
        <strain evidence="2 3">SS1995</strain>
    </source>
</reference>
<dbReference type="AlphaFoldDB" id="A0A430A0A2"/>
<accession>A0A430A0A2</accession>
<keyword evidence="3" id="KW-1185">Reference proteome</keyword>
<feature type="transmembrane region" description="Helical" evidence="1">
    <location>
        <begin position="6"/>
        <end position="27"/>
    </location>
</feature>
<evidence type="ECO:0000256" key="1">
    <source>
        <dbReference type="SAM" id="Phobius"/>
    </source>
</evidence>
<comment type="caution">
    <text evidence="2">The sequence shown here is derived from an EMBL/GenBank/DDBJ whole genome shotgun (WGS) entry which is preliminary data.</text>
</comment>
<keyword evidence="1" id="KW-0472">Membrane</keyword>
<protein>
    <recommendedName>
        <fullName evidence="4">Type II secretion system protein</fullName>
    </recommendedName>
</protein>
<keyword evidence="1" id="KW-1133">Transmembrane helix</keyword>
<name>A0A430A0A2_9ENTE</name>
<evidence type="ECO:0008006" key="4">
    <source>
        <dbReference type="Google" id="ProtNLM"/>
    </source>
</evidence>
<dbReference type="EMBL" id="NGJS01000003">
    <property type="protein sequence ID" value="RST99734.1"/>
    <property type="molecule type" value="Genomic_DNA"/>
</dbReference>
<proteinExistence type="predicted"/>